<dbReference type="EMBL" id="BQKE01000001">
    <property type="protein sequence ID" value="GJM61977.1"/>
    <property type="molecule type" value="Genomic_DNA"/>
</dbReference>
<evidence type="ECO:0000313" key="2">
    <source>
        <dbReference type="EMBL" id="GJM61977.1"/>
    </source>
</evidence>
<reference evidence="2 3" key="1">
    <citation type="submission" date="2021-12" db="EMBL/GenBank/DDBJ databases">
        <title>Genome sequencing of bacteria with rrn-lacking chromosome and rrn-plasmid.</title>
        <authorList>
            <person name="Anda M."/>
            <person name="Iwasaki W."/>
        </authorList>
    </citation>
    <scope>NUCLEOTIDE SEQUENCE [LARGE SCALE GENOMIC DNA]</scope>
    <source>
        <strain evidence="2 3">NBRC 15940</strain>
    </source>
</reference>
<proteinExistence type="predicted"/>
<keyword evidence="1" id="KW-0812">Transmembrane</keyword>
<dbReference type="RefSeq" id="WP_338237397.1">
    <property type="nucleotide sequence ID" value="NZ_BQKE01000001.1"/>
</dbReference>
<comment type="caution">
    <text evidence="2">The sequence shown here is derived from an EMBL/GenBank/DDBJ whole genome shotgun (WGS) entry which is preliminary data.</text>
</comment>
<keyword evidence="1" id="KW-0472">Membrane</keyword>
<sequence length="116" mass="13460">MRLPSLFKTPKHQQFHIKPRYYDPVKEYVEERRRVVASQMKEEADGDKDRYSANIRAGFDRSRGKATSPKAGMAQGLMVVGLTVTMAIYWFYGDWALYFFGIFIAAYIYMKVKGSL</sequence>
<keyword evidence="3" id="KW-1185">Reference proteome</keyword>
<feature type="transmembrane region" description="Helical" evidence="1">
    <location>
        <begin position="95"/>
        <end position="112"/>
    </location>
</feature>
<accession>A0AAN5AKM7</accession>
<keyword evidence="1" id="KW-1133">Transmembrane helix</keyword>
<evidence type="ECO:0000313" key="3">
    <source>
        <dbReference type="Proteomes" id="UP001310022"/>
    </source>
</evidence>
<name>A0AAN5AKM7_9BACT</name>
<dbReference type="AlphaFoldDB" id="A0AAN5AKM7"/>
<protein>
    <submittedName>
        <fullName evidence="2">Uncharacterized protein</fullName>
    </submittedName>
</protein>
<dbReference type="Proteomes" id="UP001310022">
    <property type="component" value="Unassembled WGS sequence"/>
</dbReference>
<evidence type="ECO:0000256" key="1">
    <source>
        <dbReference type="SAM" id="Phobius"/>
    </source>
</evidence>
<organism evidence="2 3">
    <name type="scientific">Persicobacter diffluens</name>
    <dbReference type="NCBI Taxonomy" id="981"/>
    <lineage>
        <taxon>Bacteria</taxon>
        <taxon>Pseudomonadati</taxon>
        <taxon>Bacteroidota</taxon>
        <taxon>Cytophagia</taxon>
        <taxon>Cytophagales</taxon>
        <taxon>Persicobacteraceae</taxon>
        <taxon>Persicobacter</taxon>
    </lineage>
</organism>
<gene>
    <name evidence="2" type="ORF">PEDI_25290</name>
</gene>